<evidence type="ECO:0000313" key="5">
    <source>
        <dbReference type="Proteomes" id="UP001597277"/>
    </source>
</evidence>
<sequence>MATSPGHDRRPDGDPSARPPTRRAVSAALLSAVALGVAGCSSSGRTAAPADRPTPTPSPEPTPTPTPEPARWPLTGIEVDGDVPDRPALSVKIENSPEARPQTGLDQADVVFEELVEGGITRFNAVYHSVVPGELGPIRSIRPMDAAIAGPFGGMLAFSGGQPGYVSRAQDAGLTVASFDAGDAGFFRLDGRVAPHNVYGRGEDLLAQARGTAGPPEEILAFAAEADAASATAGTTTDRISLTFPAASPGWRWEPRARLARAAGTGAWRRTEDGRAQSTADGRALRAANVVVLRVQVRATGRLDAAGSPVPETVLTGEGDGVVFSRGHAAPIRWAKGRAAGPLELRGDDDEPVRLAPGPTWIELLPRSAGLAY</sequence>
<evidence type="ECO:0000259" key="3">
    <source>
        <dbReference type="Pfam" id="PF17479"/>
    </source>
</evidence>
<feature type="compositionally biased region" description="Low complexity" evidence="1">
    <location>
        <begin position="40"/>
        <end position="51"/>
    </location>
</feature>
<proteinExistence type="predicted"/>
<dbReference type="SUPFAM" id="SSF159774">
    <property type="entry name" value="YerB-like"/>
    <property type="match status" value="1"/>
</dbReference>
<dbReference type="InterPro" id="IPR023158">
    <property type="entry name" value="YerB-like_sf"/>
</dbReference>
<accession>A0ABW4KYR6</accession>
<feature type="region of interest" description="Disordered" evidence="1">
    <location>
        <begin position="1"/>
        <end position="25"/>
    </location>
</feature>
<name>A0ABW4KYR6_9MICO</name>
<dbReference type="Proteomes" id="UP001597277">
    <property type="component" value="Unassembled WGS sequence"/>
</dbReference>
<feature type="domain" description="DUF3048" evidence="3">
    <location>
        <begin position="263"/>
        <end position="362"/>
    </location>
</feature>
<feature type="region of interest" description="Disordered" evidence="1">
    <location>
        <begin position="40"/>
        <end position="75"/>
    </location>
</feature>
<dbReference type="RefSeq" id="WP_388001903.1">
    <property type="nucleotide sequence ID" value="NZ_JBHUEE010000001.1"/>
</dbReference>
<evidence type="ECO:0000259" key="2">
    <source>
        <dbReference type="Pfam" id="PF11258"/>
    </source>
</evidence>
<feature type="compositionally biased region" description="Pro residues" evidence="1">
    <location>
        <begin position="52"/>
        <end position="70"/>
    </location>
</feature>
<evidence type="ECO:0000313" key="4">
    <source>
        <dbReference type="EMBL" id="MFD1716466.1"/>
    </source>
</evidence>
<keyword evidence="5" id="KW-1185">Reference proteome</keyword>
<dbReference type="InterPro" id="IPR035328">
    <property type="entry name" value="DUF3048_C"/>
</dbReference>
<dbReference type="Pfam" id="PF11258">
    <property type="entry name" value="DUF3048"/>
    <property type="match status" value="1"/>
</dbReference>
<organism evidence="4 5">
    <name type="scientific">Georgenia deserti</name>
    <dbReference type="NCBI Taxonomy" id="2093781"/>
    <lineage>
        <taxon>Bacteria</taxon>
        <taxon>Bacillati</taxon>
        <taxon>Actinomycetota</taxon>
        <taxon>Actinomycetes</taxon>
        <taxon>Micrococcales</taxon>
        <taxon>Bogoriellaceae</taxon>
        <taxon>Georgenia</taxon>
    </lineage>
</organism>
<dbReference type="Pfam" id="PF17479">
    <property type="entry name" value="DUF3048_C"/>
    <property type="match status" value="1"/>
</dbReference>
<protein>
    <submittedName>
        <fullName evidence="4">DUF3048 domain-containing protein</fullName>
    </submittedName>
</protein>
<dbReference type="Gene3D" id="3.50.90.10">
    <property type="entry name" value="YerB-like"/>
    <property type="match status" value="1"/>
</dbReference>
<dbReference type="EMBL" id="JBHUEE010000001">
    <property type="protein sequence ID" value="MFD1716466.1"/>
    <property type="molecule type" value="Genomic_DNA"/>
</dbReference>
<feature type="compositionally biased region" description="Basic and acidic residues" evidence="1">
    <location>
        <begin position="1"/>
        <end position="15"/>
    </location>
</feature>
<reference evidence="5" key="1">
    <citation type="journal article" date="2019" name="Int. J. Syst. Evol. Microbiol.">
        <title>The Global Catalogue of Microorganisms (GCM) 10K type strain sequencing project: providing services to taxonomists for standard genome sequencing and annotation.</title>
        <authorList>
            <consortium name="The Broad Institute Genomics Platform"/>
            <consortium name="The Broad Institute Genome Sequencing Center for Infectious Disease"/>
            <person name="Wu L."/>
            <person name="Ma J."/>
        </authorList>
    </citation>
    <scope>NUCLEOTIDE SEQUENCE [LARGE SCALE GENOMIC DNA]</scope>
    <source>
        <strain evidence="5">JCM 17130</strain>
    </source>
</reference>
<evidence type="ECO:0000256" key="1">
    <source>
        <dbReference type="SAM" id="MobiDB-lite"/>
    </source>
</evidence>
<dbReference type="InterPro" id="IPR021416">
    <property type="entry name" value="DUF3048_N"/>
</dbReference>
<feature type="domain" description="DUF3048" evidence="2">
    <location>
        <begin position="74"/>
        <end position="210"/>
    </location>
</feature>
<gene>
    <name evidence="4" type="ORF">ACFSE6_01350</name>
</gene>
<comment type="caution">
    <text evidence="4">The sequence shown here is derived from an EMBL/GenBank/DDBJ whole genome shotgun (WGS) entry which is preliminary data.</text>
</comment>